<evidence type="ECO:0000256" key="7">
    <source>
        <dbReference type="PIRSR" id="PIRSR600243-1"/>
    </source>
</evidence>
<evidence type="ECO:0000256" key="1">
    <source>
        <dbReference type="ARBA" id="ARBA00001198"/>
    </source>
</evidence>
<evidence type="ECO:0000256" key="5">
    <source>
        <dbReference type="ARBA" id="ARBA00022801"/>
    </source>
</evidence>
<dbReference type="AlphaFoldDB" id="A0A8J6FG38"/>
<sequence length="258" mass="28190">MALQSVCGWDATNSSQYLSHNLDLFPSHNVEIKPFPNFHQTCQGSSHHSDSGPPPPAHGTTTLAFLYAGGVAVATDSRSSAGKLVCSPDSRKAFLIHSHLLATTSGSSADCQFFGRALARECRLYKVRNGKMPSVRGAARMLSVLMMPFRGTDICAAFTLCGWDQNGPCICYVYNDGTRLCSDIISVGSGSPYAYSIIDEGYRPGLEEEEARQLARRAVCHAGRRDAYSGGFVDVYWVREGGCERDPREDQVKLYVKM</sequence>
<comment type="subunit">
    <text evidence="8">Component of the proteasome complex.</text>
</comment>
<dbReference type="PANTHER" id="PTHR32194">
    <property type="entry name" value="METALLOPROTEASE TLDD"/>
    <property type="match status" value="1"/>
</dbReference>
<comment type="function">
    <text evidence="8">Component of the proteasome, a multicatalytic proteinase complex which is characterized by its ability to cleave peptides with Arg, Phe, Tyr, Leu, and Glu adjacent to the leaving group at neutral or slightly basic pH. The proteasome has an ATP-dependent proteolytic activity.</text>
</comment>
<evidence type="ECO:0000256" key="6">
    <source>
        <dbReference type="ARBA" id="ARBA00022942"/>
    </source>
</evidence>
<feature type="active site" description="Nucleophile" evidence="7">
    <location>
        <position position="60"/>
    </location>
</feature>
<dbReference type="InterPro" id="IPR001353">
    <property type="entry name" value="Proteasome_sua/b"/>
</dbReference>
<keyword evidence="2 8" id="KW-0963">Cytoplasm</keyword>
<keyword evidence="3" id="KW-0645">Protease</keyword>
<comment type="caution">
    <text evidence="9">The sequence shown here is derived from an EMBL/GenBank/DDBJ whole genome shotgun (WGS) entry which is preliminary data.</text>
</comment>
<dbReference type="InterPro" id="IPR016050">
    <property type="entry name" value="Proteasome_bsu_CS"/>
</dbReference>
<name>A0A8J6FG38_ELECQ</name>
<dbReference type="GO" id="GO:0004298">
    <property type="term" value="F:threonine-type endopeptidase activity"/>
    <property type="evidence" value="ECO:0007669"/>
    <property type="project" value="UniProtKB-KW"/>
</dbReference>
<comment type="similarity">
    <text evidence="8">Belongs to the peptidase T1B family.</text>
</comment>
<evidence type="ECO:0000313" key="9">
    <source>
        <dbReference type="EMBL" id="KAG9486969.1"/>
    </source>
</evidence>
<organism evidence="9 10">
    <name type="scientific">Eleutherodactylus coqui</name>
    <name type="common">Puerto Rican coqui</name>
    <dbReference type="NCBI Taxonomy" id="57060"/>
    <lineage>
        <taxon>Eukaryota</taxon>
        <taxon>Metazoa</taxon>
        <taxon>Chordata</taxon>
        <taxon>Craniata</taxon>
        <taxon>Vertebrata</taxon>
        <taxon>Euteleostomi</taxon>
        <taxon>Amphibia</taxon>
        <taxon>Batrachia</taxon>
        <taxon>Anura</taxon>
        <taxon>Neobatrachia</taxon>
        <taxon>Hyloidea</taxon>
        <taxon>Eleutherodactylidae</taxon>
        <taxon>Eleutherodactylinae</taxon>
        <taxon>Eleutherodactylus</taxon>
        <taxon>Eleutherodactylus</taxon>
    </lineage>
</organism>
<evidence type="ECO:0000256" key="3">
    <source>
        <dbReference type="ARBA" id="ARBA00022670"/>
    </source>
</evidence>
<feature type="non-terminal residue" evidence="9">
    <location>
        <position position="258"/>
    </location>
</feature>
<keyword evidence="10" id="KW-1185">Reference proteome</keyword>
<dbReference type="InterPro" id="IPR023333">
    <property type="entry name" value="Proteasome_suB-type"/>
</dbReference>
<dbReference type="InterPro" id="IPR029055">
    <property type="entry name" value="Ntn_hydrolases_N"/>
</dbReference>
<evidence type="ECO:0000256" key="2">
    <source>
        <dbReference type="ARBA" id="ARBA00022490"/>
    </source>
</evidence>
<dbReference type="OrthoDB" id="37597at2759"/>
<comment type="catalytic activity">
    <reaction evidence="1">
        <text>Cleavage of peptide bonds with very broad specificity.</text>
        <dbReference type="EC" id="3.4.25.1"/>
    </reaction>
</comment>
<dbReference type="PANTHER" id="PTHR32194:SF15">
    <property type="entry name" value="PROTEASOME SUBUNIT BETA"/>
    <property type="match status" value="1"/>
</dbReference>
<dbReference type="GO" id="GO:0005839">
    <property type="term" value="C:proteasome core complex"/>
    <property type="evidence" value="ECO:0007669"/>
    <property type="project" value="InterPro"/>
</dbReference>
<protein>
    <recommendedName>
        <fullName evidence="8">Proteasome subunit beta</fullName>
    </recommendedName>
</protein>
<dbReference type="Gene3D" id="3.60.20.10">
    <property type="entry name" value="Glutamine Phosphoribosylpyrophosphate, subunit 1, domain 1"/>
    <property type="match status" value="1"/>
</dbReference>
<dbReference type="Proteomes" id="UP000770717">
    <property type="component" value="Unassembled WGS sequence"/>
</dbReference>
<keyword evidence="5" id="KW-0378">Hydrolase</keyword>
<dbReference type="EMBL" id="WNTK01000003">
    <property type="protein sequence ID" value="KAG9486969.1"/>
    <property type="molecule type" value="Genomic_DNA"/>
</dbReference>
<evidence type="ECO:0000256" key="8">
    <source>
        <dbReference type="RuleBase" id="RU004203"/>
    </source>
</evidence>
<keyword evidence="8" id="KW-0539">Nucleus</keyword>
<dbReference type="GO" id="GO:0005737">
    <property type="term" value="C:cytoplasm"/>
    <property type="evidence" value="ECO:0007669"/>
    <property type="project" value="UniProtKB-SubCell"/>
</dbReference>
<dbReference type="Pfam" id="PF00227">
    <property type="entry name" value="Proteasome"/>
    <property type="match status" value="1"/>
</dbReference>
<keyword evidence="6 8" id="KW-0647">Proteasome</keyword>
<dbReference type="GO" id="GO:0051603">
    <property type="term" value="P:proteolysis involved in protein catabolic process"/>
    <property type="evidence" value="ECO:0007669"/>
    <property type="project" value="InterPro"/>
</dbReference>
<gene>
    <name evidence="9" type="ORF">GDO78_007041</name>
</gene>
<keyword evidence="4" id="KW-0888">Threonine protease</keyword>
<evidence type="ECO:0000256" key="4">
    <source>
        <dbReference type="ARBA" id="ARBA00022698"/>
    </source>
</evidence>
<proteinExistence type="inferred from homology"/>
<reference evidence="9" key="1">
    <citation type="thesis" date="2020" institute="ProQuest LLC" country="789 East Eisenhower Parkway, Ann Arbor, MI, USA">
        <title>Comparative Genomics and Chromosome Evolution.</title>
        <authorList>
            <person name="Mudd A.B."/>
        </authorList>
    </citation>
    <scope>NUCLEOTIDE SEQUENCE</scope>
    <source>
        <strain evidence="9">HN-11 Male</strain>
        <tissue evidence="9">Kidney and liver</tissue>
    </source>
</reference>
<dbReference type="PROSITE" id="PS51476">
    <property type="entry name" value="PROTEASOME_BETA_2"/>
    <property type="match status" value="1"/>
</dbReference>
<evidence type="ECO:0000313" key="10">
    <source>
        <dbReference type="Proteomes" id="UP000770717"/>
    </source>
</evidence>
<comment type="subcellular location">
    <subcellularLocation>
        <location evidence="8">Cytoplasm</location>
    </subcellularLocation>
    <subcellularLocation>
        <location evidence="8">Nucleus</location>
    </subcellularLocation>
</comment>
<dbReference type="GO" id="GO:0005634">
    <property type="term" value="C:nucleus"/>
    <property type="evidence" value="ECO:0007669"/>
    <property type="project" value="UniProtKB-SubCell"/>
</dbReference>
<dbReference type="SUPFAM" id="SSF56235">
    <property type="entry name" value="N-terminal nucleophile aminohydrolases (Ntn hydrolases)"/>
    <property type="match status" value="1"/>
</dbReference>
<dbReference type="PRINTS" id="PR00141">
    <property type="entry name" value="PROTEASOME"/>
</dbReference>
<dbReference type="PROSITE" id="PS00854">
    <property type="entry name" value="PROTEASOME_BETA_1"/>
    <property type="match status" value="1"/>
</dbReference>
<dbReference type="InterPro" id="IPR000243">
    <property type="entry name" value="Pept_T1A_subB"/>
</dbReference>
<accession>A0A8J6FG38</accession>